<gene>
    <name evidence="1" type="ORF">AWB68_07348</name>
</gene>
<keyword evidence="2" id="KW-1185">Reference proteome</keyword>
<evidence type="ECO:0000313" key="1">
    <source>
        <dbReference type="EMBL" id="SAL84552.1"/>
    </source>
</evidence>
<dbReference type="AlphaFoldDB" id="A0A158KTT1"/>
<organism evidence="1 2">
    <name type="scientific">Caballeronia choica</name>
    <dbReference type="NCBI Taxonomy" id="326476"/>
    <lineage>
        <taxon>Bacteria</taxon>
        <taxon>Pseudomonadati</taxon>
        <taxon>Pseudomonadota</taxon>
        <taxon>Betaproteobacteria</taxon>
        <taxon>Burkholderiales</taxon>
        <taxon>Burkholderiaceae</taxon>
        <taxon>Caballeronia</taxon>
    </lineage>
</organism>
<evidence type="ECO:0000313" key="2">
    <source>
        <dbReference type="Proteomes" id="UP000054770"/>
    </source>
</evidence>
<protein>
    <submittedName>
        <fullName evidence="1">Uncharacterized protein</fullName>
    </submittedName>
</protein>
<name>A0A158KTT1_9BURK</name>
<sequence>MRKRGIAFEALDNGILSCEDPKALQRICDGLDERKIDRLLRKWLARLPHPFDRRDRAAGYRYALSILQAEFALTQVLDRPVTGRIFFEQVIRENLDIGRPGQVQLIFDRRVNRRTPGRFRTRVITEGVTPSLHVDYKRSRIKQYHKEGQALRTETTINDTRDFRVGRLLRNLPELRRIGFAANRRMLEIEQISHDCALGEDAFQDLQRARHVHGQRAPALRFADPKVQALLQALVMFVFVARGFTNQDLRQAYAVLLGLRPGEIGPGHMSYELRRLRLHGLIERVPKTHRYQLTNRGLQTALFYTRVYSRILRPGLALVSPQAPAASPASLQRSFRTAEQAVNAWCDQVKIAA</sequence>
<dbReference type="Proteomes" id="UP000054770">
    <property type="component" value="Unassembled WGS sequence"/>
</dbReference>
<dbReference type="EMBL" id="FCON02000163">
    <property type="protein sequence ID" value="SAL84552.1"/>
    <property type="molecule type" value="Genomic_DNA"/>
</dbReference>
<comment type="caution">
    <text evidence="1">The sequence shown here is derived from an EMBL/GenBank/DDBJ whole genome shotgun (WGS) entry which is preliminary data.</text>
</comment>
<reference evidence="1" key="1">
    <citation type="submission" date="2016-01" db="EMBL/GenBank/DDBJ databases">
        <authorList>
            <person name="Peeters C."/>
        </authorList>
    </citation>
    <scope>NUCLEOTIDE SEQUENCE [LARGE SCALE GENOMIC DNA]</scope>
    <source>
        <strain evidence="1">LMG 22940</strain>
    </source>
</reference>
<proteinExistence type="predicted"/>
<accession>A0A158KTT1</accession>